<organism evidence="9 10">
    <name type="scientific">Carboxylicivirga sediminis</name>
    <dbReference type="NCBI Taxonomy" id="2006564"/>
    <lineage>
        <taxon>Bacteria</taxon>
        <taxon>Pseudomonadati</taxon>
        <taxon>Bacteroidota</taxon>
        <taxon>Bacteroidia</taxon>
        <taxon>Marinilabiliales</taxon>
        <taxon>Marinilabiliaceae</taxon>
        <taxon>Carboxylicivirga</taxon>
    </lineage>
</organism>
<dbReference type="InterPro" id="IPR000298">
    <property type="entry name" value="Cyt_c_oxidase-like_su3"/>
</dbReference>
<name>A0A941F2U9_9BACT</name>
<dbReference type="InterPro" id="IPR035973">
    <property type="entry name" value="Cyt_c_oxidase_su3-like_sf"/>
</dbReference>
<proteinExistence type="inferred from homology"/>
<evidence type="ECO:0000256" key="5">
    <source>
        <dbReference type="ARBA" id="ARBA00023136"/>
    </source>
</evidence>
<keyword evidence="5 7" id="KW-0472">Membrane</keyword>
<dbReference type="PANTHER" id="PTHR11403:SF6">
    <property type="entry name" value="NITRIC OXIDE REDUCTASE SUBUNIT E"/>
    <property type="match status" value="1"/>
</dbReference>
<reference evidence="9" key="1">
    <citation type="journal article" date="2018" name="Int. J. Syst. Evol. Microbiol.">
        <title>Carboxylicivirga sediminis sp. nov., isolated from coastal sediment.</title>
        <authorList>
            <person name="Wang F.Q."/>
            <person name="Ren L.H."/>
            <person name="Zou R.J."/>
            <person name="Sun Y.Z."/>
            <person name="Liu X.J."/>
            <person name="Jiang F."/>
            <person name="Liu L.J."/>
        </authorList>
    </citation>
    <scope>NUCLEOTIDE SEQUENCE</scope>
    <source>
        <strain evidence="9">JR1</strain>
    </source>
</reference>
<dbReference type="Proteomes" id="UP000679220">
    <property type="component" value="Unassembled WGS sequence"/>
</dbReference>
<evidence type="ECO:0000313" key="9">
    <source>
        <dbReference type="EMBL" id="MBR8534730.1"/>
    </source>
</evidence>
<evidence type="ECO:0000256" key="1">
    <source>
        <dbReference type="ARBA" id="ARBA00004141"/>
    </source>
</evidence>
<feature type="transmembrane region" description="Helical" evidence="7">
    <location>
        <begin position="21"/>
        <end position="43"/>
    </location>
</feature>
<dbReference type="RefSeq" id="WP_212188636.1">
    <property type="nucleotide sequence ID" value="NZ_JAGTAR010000004.1"/>
</dbReference>
<dbReference type="InterPro" id="IPR024791">
    <property type="entry name" value="Cyt_c/ubiquinol_Oxase_su3"/>
</dbReference>
<keyword evidence="4 7" id="KW-1133">Transmembrane helix</keyword>
<protein>
    <submittedName>
        <fullName evidence="9">Cytochrome c oxidase subunit 3</fullName>
    </submittedName>
</protein>
<feature type="transmembrane region" description="Helical" evidence="7">
    <location>
        <begin position="185"/>
        <end position="204"/>
    </location>
</feature>
<feature type="transmembrane region" description="Helical" evidence="7">
    <location>
        <begin position="137"/>
        <end position="164"/>
    </location>
</feature>
<evidence type="ECO:0000256" key="2">
    <source>
        <dbReference type="ARBA" id="ARBA00010581"/>
    </source>
</evidence>
<feature type="transmembrane region" description="Helical" evidence="7">
    <location>
        <begin position="63"/>
        <end position="82"/>
    </location>
</feature>
<dbReference type="GO" id="GO:0019646">
    <property type="term" value="P:aerobic electron transport chain"/>
    <property type="evidence" value="ECO:0007669"/>
    <property type="project" value="InterPro"/>
</dbReference>
<comment type="subcellular location">
    <subcellularLocation>
        <location evidence="6">Cell membrane</location>
        <topology evidence="6">Multi-pass membrane protein</topology>
    </subcellularLocation>
    <subcellularLocation>
        <location evidence="1">Membrane</location>
        <topology evidence="1">Multi-pass membrane protein</topology>
    </subcellularLocation>
</comment>
<reference evidence="9" key="2">
    <citation type="submission" date="2021-04" db="EMBL/GenBank/DDBJ databases">
        <authorList>
            <person name="Zhang T."/>
            <person name="Zhang Y."/>
            <person name="Lu D."/>
            <person name="Zuo D."/>
            <person name="Du Z."/>
        </authorList>
    </citation>
    <scope>NUCLEOTIDE SEQUENCE</scope>
    <source>
        <strain evidence="9">JR1</strain>
    </source>
</reference>
<dbReference type="SUPFAM" id="SSF81452">
    <property type="entry name" value="Cytochrome c oxidase subunit III-like"/>
    <property type="match status" value="1"/>
</dbReference>
<evidence type="ECO:0000313" key="10">
    <source>
        <dbReference type="Proteomes" id="UP000679220"/>
    </source>
</evidence>
<dbReference type="PROSITE" id="PS50253">
    <property type="entry name" value="COX3"/>
    <property type="match status" value="1"/>
</dbReference>
<comment type="similarity">
    <text evidence="2 6">Belongs to the cytochrome c oxidase subunit 3 family.</text>
</comment>
<feature type="transmembrane region" description="Helical" evidence="7">
    <location>
        <begin position="94"/>
        <end position="112"/>
    </location>
</feature>
<evidence type="ECO:0000256" key="7">
    <source>
        <dbReference type="SAM" id="Phobius"/>
    </source>
</evidence>
<evidence type="ECO:0000256" key="6">
    <source>
        <dbReference type="RuleBase" id="RU003376"/>
    </source>
</evidence>
<dbReference type="EMBL" id="JAGTAR010000004">
    <property type="protein sequence ID" value="MBR8534730.1"/>
    <property type="molecule type" value="Genomic_DNA"/>
</dbReference>
<evidence type="ECO:0000259" key="8">
    <source>
        <dbReference type="PROSITE" id="PS50253"/>
    </source>
</evidence>
<sequence length="205" mass="23005">MSQSLSMAGNLSEKKESTLSGIWLFIFIELLLFAGLFLLYGVYRYKNPVAFDLAAGELSITSGVLNTIIILGASLGMAYSSVAIRKGNKMATLFWLLTTLFIGFMFLVNRYFEWKGRIDFGFFPGSEELARLGHGDVLFFGLYFFMTGLHAIHLLVGFIGLIYVTSRVNNNSLNGGNYALLEKTGSYWHLATLIWVLIFPLFYLL</sequence>
<keyword evidence="10" id="KW-1185">Reference proteome</keyword>
<evidence type="ECO:0000256" key="3">
    <source>
        <dbReference type="ARBA" id="ARBA00022692"/>
    </source>
</evidence>
<accession>A0A941F2U9</accession>
<keyword evidence="3 6" id="KW-0812">Transmembrane</keyword>
<dbReference type="Pfam" id="PF00510">
    <property type="entry name" value="COX3"/>
    <property type="match status" value="1"/>
</dbReference>
<feature type="domain" description="Heme-copper oxidase subunit III family profile" evidence="8">
    <location>
        <begin position="1"/>
        <end position="205"/>
    </location>
</feature>
<gene>
    <name evidence="9" type="ORF">KDU71_04100</name>
</gene>
<dbReference type="GO" id="GO:0004129">
    <property type="term" value="F:cytochrome-c oxidase activity"/>
    <property type="evidence" value="ECO:0007669"/>
    <property type="project" value="InterPro"/>
</dbReference>
<dbReference type="PANTHER" id="PTHR11403">
    <property type="entry name" value="CYTOCHROME C OXIDASE SUBUNIT III"/>
    <property type="match status" value="1"/>
</dbReference>
<dbReference type="Gene3D" id="1.20.120.80">
    <property type="entry name" value="Cytochrome c oxidase, subunit III, four-helix bundle"/>
    <property type="match status" value="1"/>
</dbReference>
<evidence type="ECO:0000256" key="4">
    <source>
        <dbReference type="ARBA" id="ARBA00022989"/>
    </source>
</evidence>
<dbReference type="GO" id="GO:0005886">
    <property type="term" value="C:plasma membrane"/>
    <property type="evidence" value="ECO:0007669"/>
    <property type="project" value="UniProtKB-SubCell"/>
</dbReference>
<dbReference type="AlphaFoldDB" id="A0A941F2U9"/>
<dbReference type="InterPro" id="IPR013833">
    <property type="entry name" value="Cyt_c_oxidase_su3_a-hlx"/>
</dbReference>
<comment type="caution">
    <text evidence="9">The sequence shown here is derived from an EMBL/GenBank/DDBJ whole genome shotgun (WGS) entry which is preliminary data.</text>
</comment>